<sequence>MNIQQSSEHHLNEARELLNQSILYYRGQPIGTIAAQDPTVDALNYDQCFIRDFVPSALVFLMQGQTDIVRNFLIETLNLQSQPKEMDCFEAETGLMPASFKVVQADGKEWLEADFGEAAIARVPPADSCLWWLILLRAYVQATGDVALAHQPEFQTGIKLILDLCLAHRFSLYPTLLVPDGAFMIDRRMGVYGHPLEIQVLFYAGLRVAQEFLLPEEERYLKAVTQRLSALHYHVWEYYWIDLNRLNQIYRFEVDEYGENIANKFNIYPASIPAWLTDWLPETGGYLAGNLGPGRLDFRFFALGNLLAIVFSLADEAESQRIMNLFEQRWQDLIGYMPVKLCYPAIEGEEWRTLTGCDPKNSPWSYHNGGNWAVLLWAFAIAAQKTGRVELAERAIQIAEHRLVQDNYPEYYDGRSGHLIGREARLSQTWSIAGLLAAKEFIAHPAHLALISLE</sequence>
<dbReference type="PANTHER" id="PTHR31916">
    <property type="match status" value="1"/>
</dbReference>
<evidence type="ECO:0000256" key="6">
    <source>
        <dbReference type="ARBA" id="ARBA00023295"/>
    </source>
</evidence>
<dbReference type="AlphaFoldDB" id="A0A1Z4JJS0"/>
<dbReference type="InterPro" id="IPR012341">
    <property type="entry name" value="6hp_glycosidase-like_sf"/>
</dbReference>
<name>A0A1Z4JJS0_LEPBY</name>
<protein>
    <recommendedName>
        <fullName evidence="3">beta-fructofuranosidase</fullName>
        <ecNumber evidence="3">3.2.1.26</ecNumber>
    </recommendedName>
</protein>
<dbReference type="GO" id="GO:0033926">
    <property type="term" value="F:endo-alpha-N-acetylgalactosaminidase activity"/>
    <property type="evidence" value="ECO:0007669"/>
    <property type="project" value="InterPro"/>
</dbReference>
<dbReference type="GO" id="GO:0004575">
    <property type="term" value="F:sucrose alpha-glucosidase activity"/>
    <property type="evidence" value="ECO:0007669"/>
    <property type="project" value="TreeGrafter"/>
</dbReference>
<comment type="similarity">
    <text evidence="2">Belongs to the glycosyl hydrolase 100 family.</text>
</comment>
<keyword evidence="5" id="KW-0119">Carbohydrate metabolism</keyword>
<accession>A0A1Z4JJS0</accession>
<dbReference type="Pfam" id="PF12899">
    <property type="entry name" value="Glyco_hydro_100"/>
    <property type="match status" value="1"/>
</dbReference>
<evidence type="ECO:0000256" key="4">
    <source>
        <dbReference type="ARBA" id="ARBA00022801"/>
    </source>
</evidence>
<keyword evidence="6" id="KW-0326">Glycosidase</keyword>
<evidence type="ECO:0000256" key="1">
    <source>
        <dbReference type="ARBA" id="ARBA00000094"/>
    </source>
</evidence>
<keyword evidence="4" id="KW-0378">Hydrolase</keyword>
<evidence type="ECO:0000313" key="7">
    <source>
        <dbReference type="EMBL" id="BAY56923.1"/>
    </source>
</evidence>
<keyword evidence="8" id="KW-1185">Reference proteome</keyword>
<organism evidence="7 8">
    <name type="scientific">Leptolyngbya boryana NIES-2135</name>
    <dbReference type="NCBI Taxonomy" id="1973484"/>
    <lineage>
        <taxon>Bacteria</taxon>
        <taxon>Bacillati</taxon>
        <taxon>Cyanobacteriota</taxon>
        <taxon>Cyanophyceae</taxon>
        <taxon>Leptolyngbyales</taxon>
        <taxon>Leptolyngbyaceae</taxon>
        <taxon>Leptolyngbya group</taxon>
        <taxon>Leptolyngbya</taxon>
    </lineage>
</organism>
<dbReference type="EC" id="3.2.1.26" evidence="3"/>
<dbReference type="Proteomes" id="UP000217895">
    <property type="component" value="Chromosome"/>
</dbReference>
<evidence type="ECO:0000313" key="8">
    <source>
        <dbReference type="Proteomes" id="UP000217895"/>
    </source>
</evidence>
<proteinExistence type="inferred from homology"/>
<dbReference type="InterPro" id="IPR008928">
    <property type="entry name" value="6-hairpin_glycosidase_sf"/>
</dbReference>
<dbReference type="EMBL" id="AP018203">
    <property type="protein sequence ID" value="BAY56923.1"/>
    <property type="molecule type" value="Genomic_DNA"/>
</dbReference>
<evidence type="ECO:0000256" key="2">
    <source>
        <dbReference type="ARBA" id="ARBA00007671"/>
    </source>
</evidence>
<evidence type="ECO:0000256" key="3">
    <source>
        <dbReference type="ARBA" id="ARBA00012758"/>
    </source>
</evidence>
<comment type="catalytic activity">
    <reaction evidence="1">
        <text>Hydrolysis of terminal non-reducing beta-D-fructofuranoside residues in beta-D-fructofuranosides.</text>
        <dbReference type="EC" id="3.2.1.26"/>
    </reaction>
</comment>
<dbReference type="SUPFAM" id="SSF48208">
    <property type="entry name" value="Six-hairpin glycosidases"/>
    <property type="match status" value="1"/>
</dbReference>
<gene>
    <name evidence="7" type="ORF">NIES2135_37850</name>
</gene>
<dbReference type="PANTHER" id="PTHR31916:SF28">
    <property type="entry name" value="NEUTRAL_ALKALINE INVERTASE 3, CHLOROPLASTIC"/>
    <property type="match status" value="1"/>
</dbReference>
<evidence type="ECO:0000256" key="5">
    <source>
        <dbReference type="ARBA" id="ARBA00023277"/>
    </source>
</evidence>
<dbReference type="GO" id="GO:0005987">
    <property type="term" value="P:sucrose catabolic process"/>
    <property type="evidence" value="ECO:0007669"/>
    <property type="project" value="TreeGrafter"/>
</dbReference>
<dbReference type="Gene3D" id="1.50.10.10">
    <property type="match status" value="1"/>
</dbReference>
<reference evidence="7 8" key="1">
    <citation type="submission" date="2017-06" db="EMBL/GenBank/DDBJ databases">
        <title>Genome sequencing of cyanobaciteial culture collection at National Institute for Environmental Studies (NIES).</title>
        <authorList>
            <person name="Hirose Y."/>
            <person name="Shimura Y."/>
            <person name="Fujisawa T."/>
            <person name="Nakamura Y."/>
            <person name="Kawachi M."/>
        </authorList>
    </citation>
    <scope>NUCLEOTIDE SEQUENCE [LARGE SCALE GENOMIC DNA]</scope>
    <source>
        <strain evidence="7 8">NIES-2135</strain>
    </source>
</reference>
<dbReference type="InterPro" id="IPR024746">
    <property type="entry name" value="Glyco_hydro_100"/>
</dbReference>